<gene>
    <name evidence="1" type="ORF">ESZ00_06595</name>
</gene>
<evidence type="ECO:0000313" key="1">
    <source>
        <dbReference type="EMBL" id="RXS97553.1"/>
    </source>
</evidence>
<evidence type="ECO:0000313" key="2">
    <source>
        <dbReference type="Proteomes" id="UP000290253"/>
    </source>
</evidence>
<dbReference type="AlphaFoldDB" id="A0A4Q1SJE3"/>
<organism evidence="1 2">
    <name type="scientific">Silvibacterium dinghuense</name>
    <dbReference type="NCBI Taxonomy" id="1560006"/>
    <lineage>
        <taxon>Bacteria</taxon>
        <taxon>Pseudomonadati</taxon>
        <taxon>Acidobacteriota</taxon>
        <taxon>Terriglobia</taxon>
        <taxon>Terriglobales</taxon>
        <taxon>Acidobacteriaceae</taxon>
        <taxon>Silvibacterium</taxon>
    </lineage>
</organism>
<reference evidence="1 2" key="1">
    <citation type="journal article" date="2016" name="Int. J. Syst. Evol. Microbiol.">
        <title>Acidipila dinghuensis sp. nov., an acidobacterium isolated from forest soil.</title>
        <authorList>
            <person name="Jiang Y.W."/>
            <person name="Wang J."/>
            <person name="Chen M.H."/>
            <person name="Lv Y.Y."/>
            <person name="Qiu L.H."/>
        </authorList>
    </citation>
    <scope>NUCLEOTIDE SEQUENCE [LARGE SCALE GENOMIC DNA]</scope>
    <source>
        <strain evidence="1 2">DHOF10</strain>
    </source>
</reference>
<accession>A0A4Q1SJE3</accession>
<dbReference type="EMBL" id="SDMK01000001">
    <property type="protein sequence ID" value="RXS97553.1"/>
    <property type="molecule type" value="Genomic_DNA"/>
</dbReference>
<name>A0A4Q1SJE3_9BACT</name>
<proteinExistence type="predicted"/>
<dbReference type="RefSeq" id="WP_129207332.1">
    <property type="nucleotide sequence ID" value="NZ_BMGU01000001.1"/>
</dbReference>
<dbReference type="OrthoDB" id="122304at2"/>
<dbReference type="Proteomes" id="UP000290253">
    <property type="component" value="Unassembled WGS sequence"/>
</dbReference>
<sequence>MIALHNGQCGLCSHFGEEHANAEKLIQIHSTMKAPEDFLDSCGHPKLMSLHLKVSAGSGCDGFHPVARA</sequence>
<keyword evidence="2" id="KW-1185">Reference proteome</keyword>
<protein>
    <submittedName>
        <fullName evidence="1">Uncharacterized protein</fullName>
    </submittedName>
</protein>
<comment type="caution">
    <text evidence="1">The sequence shown here is derived from an EMBL/GenBank/DDBJ whole genome shotgun (WGS) entry which is preliminary data.</text>
</comment>